<sequence length="187" mass="20548">MRKIEIVGYNRETLGTKSAKDLRAEALAPCVLYGGEKQIHFAVPMILFRELLYTPEVSEVILNIEGEIHHAIVQDSQFHPVSEMILHVDFLEIVEGKEIKIDVPVKVIGDAPGVRKGGKMVQKLRKVSLKGLADNIPDFIEADITGLDLGQTLKVAKLKATDVVILNNPSAPVATIDIPRALRGKLN</sequence>
<comment type="similarity">
    <text evidence="5">Belongs to the bacterial ribosomal protein bL25 family. CTC subfamily.</text>
</comment>
<keyword evidence="9" id="KW-1185">Reference proteome</keyword>
<reference evidence="8 9" key="1">
    <citation type="submission" date="2023-12" db="EMBL/GenBank/DDBJ databases">
        <title>Novel species of the genus Arcicella isolated from rivers.</title>
        <authorList>
            <person name="Lu H."/>
        </authorList>
    </citation>
    <scope>NUCLEOTIDE SEQUENCE [LARGE SCALE GENOMIC DNA]</scope>
    <source>
        <strain evidence="8 9">KCTC 23307</strain>
    </source>
</reference>
<dbReference type="RefSeq" id="WP_323298661.1">
    <property type="nucleotide sequence ID" value="NZ_JAYFUM010000028.1"/>
</dbReference>
<evidence type="ECO:0000256" key="5">
    <source>
        <dbReference type="HAMAP-Rule" id="MF_01334"/>
    </source>
</evidence>
<keyword evidence="1 5" id="KW-0699">rRNA-binding</keyword>
<dbReference type="Gene3D" id="2.170.120.20">
    <property type="entry name" value="Ribosomal protein L25, beta domain"/>
    <property type="match status" value="1"/>
</dbReference>
<evidence type="ECO:0000256" key="4">
    <source>
        <dbReference type="ARBA" id="ARBA00023274"/>
    </source>
</evidence>
<keyword evidence="4 5" id="KW-0687">Ribonucleoprotein</keyword>
<dbReference type="HAMAP" id="MF_01334">
    <property type="entry name" value="Ribosomal_bL25_CTC"/>
    <property type="match status" value="1"/>
</dbReference>
<dbReference type="InterPro" id="IPR020056">
    <property type="entry name" value="Rbsml_bL25/Gln-tRNA_synth_N"/>
</dbReference>
<comment type="function">
    <text evidence="5">This is one of the proteins that binds to the 5S RNA in the ribosome where it forms part of the central protuberance.</text>
</comment>
<comment type="subunit">
    <text evidence="5">Part of the 50S ribosomal subunit; part of the 5S rRNA/L5/L18/L25 subcomplex. Contacts the 5S rRNA. Binds to the 5S rRNA independently of L5 and L18.</text>
</comment>
<evidence type="ECO:0000313" key="9">
    <source>
        <dbReference type="Proteomes" id="UP001302949"/>
    </source>
</evidence>
<keyword evidence="2 5" id="KW-0694">RNA-binding</keyword>
<dbReference type="InterPro" id="IPR011035">
    <property type="entry name" value="Ribosomal_bL25/Gln-tRNA_synth"/>
</dbReference>
<dbReference type="PANTHER" id="PTHR33284">
    <property type="entry name" value="RIBOSOMAL PROTEIN L25/GLN-TRNA SYNTHETASE, ANTI-CODON-BINDING DOMAIN-CONTAINING PROTEIN"/>
    <property type="match status" value="1"/>
</dbReference>
<dbReference type="Proteomes" id="UP001302949">
    <property type="component" value="Unassembled WGS sequence"/>
</dbReference>
<keyword evidence="3 5" id="KW-0689">Ribosomal protein</keyword>
<dbReference type="PANTHER" id="PTHR33284:SF1">
    <property type="entry name" value="RIBOSOMAL PROTEIN L25_GLN-TRNA SYNTHETASE, ANTI-CODON-BINDING DOMAIN-CONTAINING PROTEIN"/>
    <property type="match status" value="1"/>
</dbReference>
<dbReference type="EMBL" id="JAYFUM010000028">
    <property type="protein sequence ID" value="MEA5141505.1"/>
    <property type="molecule type" value="Genomic_DNA"/>
</dbReference>
<evidence type="ECO:0000259" key="6">
    <source>
        <dbReference type="Pfam" id="PF01386"/>
    </source>
</evidence>
<dbReference type="InterPro" id="IPR029751">
    <property type="entry name" value="Ribosomal_L25_dom"/>
</dbReference>
<evidence type="ECO:0000256" key="3">
    <source>
        <dbReference type="ARBA" id="ARBA00022980"/>
    </source>
</evidence>
<evidence type="ECO:0000256" key="1">
    <source>
        <dbReference type="ARBA" id="ARBA00022730"/>
    </source>
</evidence>
<evidence type="ECO:0000313" key="8">
    <source>
        <dbReference type="EMBL" id="MEA5141505.1"/>
    </source>
</evidence>
<dbReference type="InterPro" id="IPR001021">
    <property type="entry name" value="Ribosomal_bL25_long"/>
</dbReference>
<dbReference type="InterPro" id="IPR020057">
    <property type="entry name" value="Ribosomal_bL25_b-dom"/>
</dbReference>
<dbReference type="NCBIfam" id="TIGR00731">
    <property type="entry name" value="bL25_bact_ctc"/>
    <property type="match status" value="1"/>
</dbReference>
<organism evidence="8 9">
    <name type="scientific">Arcicella rigui</name>
    <dbReference type="NCBI Taxonomy" id="797020"/>
    <lineage>
        <taxon>Bacteria</taxon>
        <taxon>Pseudomonadati</taxon>
        <taxon>Bacteroidota</taxon>
        <taxon>Cytophagia</taxon>
        <taxon>Cytophagales</taxon>
        <taxon>Flectobacillaceae</taxon>
        <taxon>Arcicella</taxon>
    </lineage>
</organism>
<name>A0ABU5QF64_9BACT</name>
<dbReference type="Pfam" id="PF14693">
    <property type="entry name" value="Ribosomal_TL5_C"/>
    <property type="match status" value="1"/>
</dbReference>
<feature type="domain" description="Large ribosomal subunit protein bL25 L25" evidence="6">
    <location>
        <begin position="9"/>
        <end position="90"/>
    </location>
</feature>
<protein>
    <recommendedName>
        <fullName evidence="5">Large ribosomal subunit protein bL25</fullName>
    </recommendedName>
    <alternativeName>
        <fullName evidence="5">General stress protein CTC</fullName>
    </alternativeName>
</protein>
<dbReference type="NCBIfam" id="NF004132">
    <property type="entry name" value="PRK05618.2-2"/>
    <property type="match status" value="1"/>
</dbReference>
<dbReference type="GO" id="GO:0005840">
    <property type="term" value="C:ribosome"/>
    <property type="evidence" value="ECO:0007669"/>
    <property type="project" value="UniProtKB-KW"/>
</dbReference>
<feature type="domain" description="Large ribosomal subunit protein bL25 beta" evidence="7">
    <location>
        <begin position="98"/>
        <end position="180"/>
    </location>
</feature>
<gene>
    <name evidence="5" type="primary">rplY</name>
    <name evidence="5" type="synonym">ctc</name>
    <name evidence="8" type="ORF">VB248_20290</name>
</gene>
<dbReference type="Pfam" id="PF01386">
    <property type="entry name" value="Ribosomal_L25p"/>
    <property type="match status" value="1"/>
</dbReference>
<evidence type="ECO:0000259" key="7">
    <source>
        <dbReference type="Pfam" id="PF14693"/>
    </source>
</evidence>
<dbReference type="SUPFAM" id="SSF50715">
    <property type="entry name" value="Ribosomal protein L25-like"/>
    <property type="match status" value="1"/>
</dbReference>
<dbReference type="InterPro" id="IPR037121">
    <property type="entry name" value="Ribosomal_bL25_C"/>
</dbReference>
<accession>A0ABU5QF64</accession>
<dbReference type="CDD" id="cd00495">
    <property type="entry name" value="Ribosomal_L25_TL5_CTC"/>
    <property type="match status" value="1"/>
</dbReference>
<dbReference type="InterPro" id="IPR020930">
    <property type="entry name" value="Ribosomal_uL5_bac-type"/>
</dbReference>
<comment type="caution">
    <text evidence="8">The sequence shown here is derived from an EMBL/GenBank/DDBJ whole genome shotgun (WGS) entry which is preliminary data.</text>
</comment>
<evidence type="ECO:0000256" key="2">
    <source>
        <dbReference type="ARBA" id="ARBA00022884"/>
    </source>
</evidence>
<proteinExistence type="inferred from homology"/>
<dbReference type="Gene3D" id="2.40.240.10">
    <property type="entry name" value="Ribosomal Protein L25, Chain P"/>
    <property type="match status" value="1"/>
</dbReference>